<evidence type="ECO:0000256" key="1">
    <source>
        <dbReference type="SAM" id="Phobius"/>
    </source>
</evidence>
<dbReference type="Pfam" id="PF00873">
    <property type="entry name" value="ACR_tran"/>
    <property type="match status" value="2"/>
</dbReference>
<evidence type="ECO:0000313" key="2">
    <source>
        <dbReference type="EMBL" id="CAI2717498.1"/>
    </source>
</evidence>
<reference evidence="2 3" key="1">
    <citation type="submission" date="2022-09" db="EMBL/GenBank/DDBJ databases">
        <authorList>
            <person name="Kop L."/>
        </authorList>
    </citation>
    <scope>NUCLEOTIDE SEQUENCE [LARGE SCALE GENOMIC DNA]</scope>
    <source>
        <strain evidence="2 3">347</strain>
    </source>
</reference>
<feature type="transmembrane region" description="Helical" evidence="1">
    <location>
        <begin position="438"/>
        <end position="458"/>
    </location>
</feature>
<dbReference type="InterPro" id="IPR001036">
    <property type="entry name" value="Acrflvin-R"/>
</dbReference>
<dbReference type="EMBL" id="OX336137">
    <property type="protein sequence ID" value="CAI2717498.1"/>
    <property type="molecule type" value="Genomic_DNA"/>
</dbReference>
<name>A0ABM9HBI0_9BACT</name>
<feature type="transmembrane region" description="Helical" evidence="1">
    <location>
        <begin position="470"/>
        <end position="494"/>
    </location>
</feature>
<feature type="transmembrane region" description="Helical" evidence="1">
    <location>
        <begin position="544"/>
        <end position="565"/>
    </location>
</feature>
<dbReference type="PANTHER" id="PTHR32063:SF0">
    <property type="entry name" value="SWARMING MOTILITY PROTEIN SWRC"/>
    <property type="match status" value="1"/>
</dbReference>
<dbReference type="Gene3D" id="3.30.70.1430">
    <property type="entry name" value="Multidrug efflux transporter AcrB pore domain"/>
    <property type="match status" value="2"/>
</dbReference>
<keyword evidence="1" id="KW-1133">Transmembrane helix</keyword>
<gene>
    <name evidence="2" type="ORF">NSPWAT_0639</name>
</gene>
<dbReference type="PANTHER" id="PTHR32063">
    <property type="match status" value="1"/>
</dbReference>
<feature type="transmembrane region" description="Helical" evidence="1">
    <location>
        <begin position="1029"/>
        <end position="1054"/>
    </location>
</feature>
<dbReference type="SUPFAM" id="SSF82714">
    <property type="entry name" value="Multidrug efflux transporter AcrB TolC docking domain, DN and DC subdomains"/>
    <property type="match status" value="2"/>
</dbReference>
<feature type="transmembrane region" description="Helical" evidence="1">
    <location>
        <begin position="343"/>
        <end position="360"/>
    </location>
</feature>
<organism evidence="2 3">
    <name type="scientific">Nitrospina watsonii</name>
    <dbReference type="NCBI Taxonomy" id="1323948"/>
    <lineage>
        <taxon>Bacteria</taxon>
        <taxon>Pseudomonadati</taxon>
        <taxon>Nitrospinota/Tectimicrobiota group</taxon>
        <taxon>Nitrospinota</taxon>
        <taxon>Nitrospinia</taxon>
        <taxon>Nitrospinales</taxon>
        <taxon>Nitrospinaceae</taxon>
        <taxon>Nitrospina</taxon>
    </lineage>
</organism>
<dbReference type="Gene3D" id="3.30.2090.10">
    <property type="entry name" value="Multidrug efflux transporter AcrB TolC docking domain, DN and DC subdomains"/>
    <property type="match status" value="2"/>
</dbReference>
<evidence type="ECO:0000313" key="3">
    <source>
        <dbReference type="Proteomes" id="UP001157733"/>
    </source>
</evidence>
<keyword evidence="1" id="KW-0472">Membrane</keyword>
<dbReference type="SUPFAM" id="SSF82693">
    <property type="entry name" value="Multidrug efflux transporter AcrB pore domain, PN1, PN2, PC1 and PC2 subdomains"/>
    <property type="match status" value="2"/>
</dbReference>
<dbReference type="RefSeq" id="WP_282010435.1">
    <property type="nucleotide sequence ID" value="NZ_OX336137.1"/>
</dbReference>
<proteinExistence type="predicted"/>
<dbReference type="InterPro" id="IPR027463">
    <property type="entry name" value="AcrB_DN_DC_subdom"/>
</dbReference>
<accession>A0ABM9HBI0</accession>
<keyword evidence="3" id="KW-1185">Reference proteome</keyword>
<dbReference type="Gene3D" id="1.20.1640.10">
    <property type="entry name" value="Multidrug efflux transporter AcrB transmembrane domain"/>
    <property type="match status" value="2"/>
</dbReference>
<feature type="transmembrane region" description="Helical" evidence="1">
    <location>
        <begin position="366"/>
        <end position="384"/>
    </location>
</feature>
<feature type="transmembrane region" description="Helical" evidence="1">
    <location>
        <begin position="952"/>
        <end position="977"/>
    </location>
</feature>
<dbReference type="Proteomes" id="UP001157733">
    <property type="component" value="Chromosome"/>
</dbReference>
<feature type="transmembrane region" description="Helical" evidence="1">
    <location>
        <begin position="396"/>
        <end position="418"/>
    </location>
</feature>
<sequence>MKLVDHSIRNYHTVTVAVVLVAVIGTICYNILPRQLTPTVDKPLIEVTTEYRGLSPNEVERNITRRIEDELEDVANLKKMTSTSKHGESSIMLEFDWGVDKNTATIDVNNKLQQVKDLPVLAEKPVLESVSTDNSNPIMWIIVEKPNPAMPDIGQNYMYKVGEDIIVPFLQRVEGVSEVWHFGGEEREMRVEFDPYSVARLHLTYDDIIKRLSDENQNTRAGFHDETHREYTVRTLGEFKNPDDIMKTVIKRDGDKTIKVSDFATVIDGYKRTTSLVRINGRLSNAFGIIRQPGANVVNTCNLSAEAVQELNKELLNRGIPMQLKIVYQDVTYINEAMHLVKSNLALGATLAVIVLLLFLGSLRSVLIVAISIPVSLVAVFIILKLLDRSINIISLAGMAFAVGMVVDNSIVVLENIYRHLTMKKGVLKAAYDGTVEVWGAVLSSTLTTLAVFLPIVFIEEEAGQLFRDIAITISASIALSLLVSITVIPTLTTLLIRLKPGEEYKPGFFHRKVLWPVVQFGRGVHWSYGRIMHRLLAYGPGKMVLKIGVVIGVVGLLVWSVTILPQRDYMPYGNNNMVFMFIEPVAGTRVDENMKYIADYEKEIVQMEDVQSNFLVFSRGFNGGGAIVKEDLARGQRGEVKMAVKSDEMGQRLFKIPGYRFAFAVQRPIFQSASKQFDLEITGPDMFKLKDVALQMIGKISGMTGVHSVRPEFKFGNPELRFIPRRANDARLDMGVPEIGDIIESLNAGTYLGEFNDQGEPIDFVLVQRNQGTLGLNDYKALPVWTDNGLMTNLGHLADIEIAAGPARIDHIEKERAIKLLVQVKKSSPMQQVIDSIENEVLKPTRQTLSQDYGLRVGGSADDLAATEASLLNSFYYAVGFIYLLLVALFKSFIRPFIVLLTVVLAVSGSFFGIVLNNEYQKTNIREYLKEFNVENPAAMLEDWNWITFDILTQLGVIILAGIVVNNAILIVHQMLNNVRAGMDEREALATSCQTRLRPIMMTVISSVSGMMPLAFGEGAGTELYRGMGTALIGGLVFSTFFTLFLVPVLISLMADLGIHTRKEDLVKDSLEDSTPPTAQQPAQ</sequence>
<dbReference type="PRINTS" id="PR00702">
    <property type="entry name" value="ACRIFLAVINRP"/>
</dbReference>
<feature type="transmembrane region" description="Helical" evidence="1">
    <location>
        <begin position="12"/>
        <end position="32"/>
    </location>
</feature>
<keyword evidence="1" id="KW-0812">Transmembrane</keyword>
<dbReference type="SUPFAM" id="SSF82866">
    <property type="entry name" value="Multidrug efflux transporter AcrB transmembrane domain"/>
    <property type="match status" value="2"/>
</dbReference>
<protein>
    <submittedName>
        <fullName evidence="2">Acriflavin resistance protein</fullName>
    </submittedName>
</protein>
<dbReference type="Gene3D" id="3.30.70.1320">
    <property type="entry name" value="Multidrug efflux transporter AcrB pore domain like"/>
    <property type="match status" value="1"/>
</dbReference>
<feature type="transmembrane region" description="Helical" evidence="1">
    <location>
        <begin position="898"/>
        <end position="917"/>
    </location>
</feature>
<feature type="transmembrane region" description="Helical" evidence="1">
    <location>
        <begin position="875"/>
        <end position="891"/>
    </location>
</feature>
<dbReference type="Gene3D" id="3.30.70.1440">
    <property type="entry name" value="Multidrug efflux transporter AcrB pore domain"/>
    <property type="match status" value="1"/>
</dbReference>